<protein>
    <recommendedName>
        <fullName evidence="5">Intracellular septation protein A</fullName>
    </recommendedName>
</protein>
<dbReference type="AlphaFoldDB" id="V5XDZ8"/>
<dbReference type="Proteomes" id="UP000018763">
    <property type="component" value="Chromosome"/>
</dbReference>
<evidence type="ECO:0000313" key="4">
    <source>
        <dbReference type="Proteomes" id="UP000018763"/>
    </source>
</evidence>
<evidence type="ECO:0000313" key="3">
    <source>
        <dbReference type="EMBL" id="AHC25926.1"/>
    </source>
</evidence>
<keyword evidence="4" id="KW-1185">Reference proteome</keyword>
<reference evidence="3 4" key="1">
    <citation type="journal article" date="2014" name="Genome Announc.">
        <title>Complete Genome Sequence of Sterol-Transforming Mycobacterium neoaurum Strain VKM Ac-1815D.</title>
        <authorList>
            <person name="Shtratnikova V.Y."/>
            <person name="Bragin E.Y."/>
            <person name="Dovbnya D.V."/>
            <person name="Pekov Y.A."/>
            <person name="Schelkunov M.I."/>
            <person name="Strizhov N."/>
            <person name="Ivashina T.V."/>
            <person name="Ashapkin V.V."/>
            <person name="Donova M.V."/>
        </authorList>
    </citation>
    <scope>NUCLEOTIDE SEQUENCE [LARGE SCALE GENOMIC DNA]</scope>
    <source>
        <strain evidence="3 4">VKM Ac-1815D</strain>
    </source>
</reference>
<evidence type="ECO:0000256" key="2">
    <source>
        <dbReference type="SAM" id="Phobius"/>
    </source>
</evidence>
<proteinExistence type="predicted"/>
<organism evidence="3 4">
    <name type="scientific">Mycolicibacterium neoaurum VKM Ac-1815D</name>
    <dbReference type="NCBI Taxonomy" id="700508"/>
    <lineage>
        <taxon>Bacteria</taxon>
        <taxon>Bacillati</taxon>
        <taxon>Actinomycetota</taxon>
        <taxon>Actinomycetes</taxon>
        <taxon>Mycobacteriales</taxon>
        <taxon>Mycobacteriaceae</taxon>
        <taxon>Mycolicibacterium</taxon>
    </lineage>
</organism>
<sequence>MLDIAPPLVAYYGLRAAGVSEYLALLTATLLAGAKVGYDAIRARRLDPFAGYLMLNFGLSLAVGLATSDARMLMVGDTLVGGIGALIFLGSCVLGKPLTQVVAERVQPDDAPESADTGAAAVRRRIHVLLSAMWGVGLLVGTGLSLGIIYSFSVDVGKGLNTAVSLIVIGILTLLTIVIAKRARARGQRMDESAVPSADPPAPPPRCSPSAQ</sequence>
<name>V5XDZ8_MYCNE</name>
<gene>
    <name evidence="3" type="ORF">D174_15620</name>
</gene>
<keyword evidence="2" id="KW-0812">Transmembrane</keyword>
<dbReference type="NCBIfam" id="NF041646">
    <property type="entry name" value="VC0807_fam"/>
    <property type="match status" value="1"/>
</dbReference>
<feature type="compositionally biased region" description="Pro residues" evidence="1">
    <location>
        <begin position="198"/>
        <end position="212"/>
    </location>
</feature>
<dbReference type="EMBL" id="CP006936">
    <property type="protein sequence ID" value="AHC25926.1"/>
    <property type="molecule type" value="Genomic_DNA"/>
</dbReference>
<feature type="transmembrane region" description="Helical" evidence="2">
    <location>
        <begin position="128"/>
        <end position="150"/>
    </location>
</feature>
<keyword evidence="2" id="KW-1133">Transmembrane helix</keyword>
<keyword evidence="2" id="KW-0472">Membrane</keyword>
<accession>V5XDZ8</accession>
<evidence type="ECO:0000256" key="1">
    <source>
        <dbReference type="SAM" id="MobiDB-lite"/>
    </source>
</evidence>
<feature type="transmembrane region" description="Helical" evidence="2">
    <location>
        <begin position="72"/>
        <end position="95"/>
    </location>
</feature>
<feature type="transmembrane region" description="Helical" evidence="2">
    <location>
        <begin position="12"/>
        <end position="34"/>
    </location>
</feature>
<feature type="transmembrane region" description="Helical" evidence="2">
    <location>
        <begin position="162"/>
        <end position="180"/>
    </location>
</feature>
<evidence type="ECO:0008006" key="5">
    <source>
        <dbReference type="Google" id="ProtNLM"/>
    </source>
</evidence>
<feature type="region of interest" description="Disordered" evidence="1">
    <location>
        <begin position="189"/>
        <end position="212"/>
    </location>
</feature>
<feature type="transmembrane region" description="Helical" evidence="2">
    <location>
        <begin position="46"/>
        <end position="66"/>
    </location>
</feature>